<sequence>MENRNLTDKDYLYSECTQPSFASRNVVLSGNHLSTQNFSDGSTVTFECVIGHKPVNSKASRSVTCEGNQWTSLELSCTRKSCGSLADFSHGRYDMTGNLFGDTAKPVSVKCSAPPAIENGQLVDEPLESYSYLEAVSYRCNKGLNLIGASTLHCSEDGTFKPDPPKCSDGCPPPEIPNAKRIGGKSPPYKLNNFIEYTCKDGYILQGDAYIVCKENGWSPEPPQCIAECRQPSFASRNVVLSANHLSTQNFPNGSTVTFECVIGHKPVDRKASRSVTCEGNQWTSLELSCTKKMDGALNHHNALIRLKLFLLLMYDCFL</sequence>
<evidence type="ECO:0000313" key="9">
    <source>
        <dbReference type="Proteomes" id="UP000694427"/>
    </source>
</evidence>
<evidence type="ECO:0000256" key="3">
    <source>
        <dbReference type="ARBA" id="ARBA00022737"/>
    </source>
</evidence>
<dbReference type="Proteomes" id="UP000694427">
    <property type="component" value="Unplaced"/>
</dbReference>
<name>A0A8C1ML33_CYPCA</name>
<dbReference type="Pfam" id="PF00084">
    <property type="entry name" value="Sushi"/>
    <property type="match status" value="4"/>
</dbReference>
<dbReference type="SUPFAM" id="SSF57535">
    <property type="entry name" value="Complement control module/SCR domain"/>
    <property type="match status" value="4"/>
</dbReference>
<dbReference type="AlphaFoldDB" id="A0A8C1ML33"/>
<dbReference type="PANTHER" id="PTHR19325">
    <property type="entry name" value="COMPLEMENT COMPONENT-RELATED SUSHI DOMAIN-CONTAINING"/>
    <property type="match status" value="1"/>
</dbReference>
<keyword evidence="2" id="KW-0732">Signal</keyword>
<feature type="domain" description="Sushi" evidence="7">
    <location>
        <begin position="14"/>
        <end position="79"/>
    </location>
</feature>
<feature type="disulfide bond" evidence="6">
    <location>
        <begin position="140"/>
        <end position="167"/>
    </location>
</feature>
<reference evidence="8" key="2">
    <citation type="submission" date="2025-09" db="UniProtKB">
        <authorList>
            <consortium name="Ensembl"/>
        </authorList>
    </citation>
    <scope>IDENTIFICATION</scope>
</reference>
<keyword evidence="9" id="KW-1185">Reference proteome</keyword>
<dbReference type="PROSITE" id="PS50923">
    <property type="entry name" value="SUSHI"/>
    <property type="match status" value="3"/>
</dbReference>
<evidence type="ECO:0000256" key="6">
    <source>
        <dbReference type="PROSITE-ProRule" id="PRU00302"/>
    </source>
</evidence>
<dbReference type="InterPro" id="IPR050350">
    <property type="entry name" value="Compl-Cell_Adhes-Reg"/>
</dbReference>
<accession>A0A8C1ML33</accession>
<keyword evidence="4 6" id="KW-1015">Disulfide bond</keyword>
<dbReference type="Gene3D" id="2.10.70.10">
    <property type="entry name" value="Complement Module, domain 1"/>
    <property type="match status" value="4"/>
</dbReference>
<evidence type="ECO:0000256" key="4">
    <source>
        <dbReference type="ARBA" id="ARBA00023157"/>
    </source>
</evidence>
<dbReference type="InterPro" id="IPR035976">
    <property type="entry name" value="Sushi/SCR/CCP_sf"/>
</dbReference>
<keyword evidence="5" id="KW-0325">Glycoprotein</keyword>
<evidence type="ECO:0000313" key="8">
    <source>
        <dbReference type="Ensembl" id="ENSCCRP00010076393.1"/>
    </source>
</evidence>
<dbReference type="PANTHER" id="PTHR19325:SF560">
    <property type="entry name" value="SUSHI, VON WILLEBRAND FACTOR TYPE A, EGF AND PENTRAXIN DOMAIN-CONTAINING PROTEIN 1"/>
    <property type="match status" value="1"/>
</dbReference>
<protein>
    <recommendedName>
        <fullName evidence="7">Sushi domain-containing protein</fullName>
    </recommendedName>
</protein>
<reference evidence="8" key="1">
    <citation type="submission" date="2025-08" db="UniProtKB">
        <authorList>
            <consortium name="Ensembl"/>
        </authorList>
    </citation>
    <scope>IDENTIFICATION</scope>
</reference>
<dbReference type="InterPro" id="IPR000436">
    <property type="entry name" value="Sushi_SCR_CCP_dom"/>
</dbReference>
<comment type="caution">
    <text evidence="6">Lacks conserved residue(s) required for the propagation of feature annotation.</text>
</comment>
<evidence type="ECO:0000256" key="2">
    <source>
        <dbReference type="ARBA" id="ARBA00022729"/>
    </source>
</evidence>
<dbReference type="SMART" id="SM00032">
    <property type="entry name" value="CCP"/>
    <property type="match status" value="4"/>
</dbReference>
<dbReference type="CDD" id="cd00033">
    <property type="entry name" value="CCP"/>
    <property type="match status" value="2"/>
</dbReference>
<feature type="domain" description="Sushi" evidence="7">
    <location>
        <begin position="169"/>
        <end position="227"/>
    </location>
</feature>
<organism evidence="8 9">
    <name type="scientific">Cyprinus carpio</name>
    <name type="common">Common carp</name>
    <dbReference type="NCBI Taxonomy" id="7962"/>
    <lineage>
        <taxon>Eukaryota</taxon>
        <taxon>Metazoa</taxon>
        <taxon>Chordata</taxon>
        <taxon>Craniata</taxon>
        <taxon>Vertebrata</taxon>
        <taxon>Euteleostomi</taxon>
        <taxon>Actinopterygii</taxon>
        <taxon>Neopterygii</taxon>
        <taxon>Teleostei</taxon>
        <taxon>Ostariophysi</taxon>
        <taxon>Cypriniformes</taxon>
        <taxon>Cyprinidae</taxon>
        <taxon>Cyprininae</taxon>
        <taxon>Cyprinus</taxon>
    </lineage>
</organism>
<feature type="domain" description="Sushi" evidence="7">
    <location>
        <begin position="109"/>
        <end position="167"/>
    </location>
</feature>
<evidence type="ECO:0000256" key="5">
    <source>
        <dbReference type="ARBA" id="ARBA00023180"/>
    </source>
</evidence>
<keyword evidence="3" id="KW-0677">Repeat</keyword>
<dbReference type="FunFam" id="2.10.70.10:FF:000014">
    <property type="entry name" value="Membrane cofactor protein"/>
    <property type="match status" value="2"/>
</dbReference>
<evidence type="ECO:0000256" key="1">
    <source>
        <dbReference type="ARBA" id="ARBA00022659"/>
    </source>
</evidence>
<proteinExistence type="predicted"/>
<keyword evidence="1 6" id="KW-0768">Sushi</keyword>
<evidence type="ECO:0000259" key="7">
    <source>
        <dbReference type="PROSITE" id="PS50923"/>
    </source>
</evidence>
<dbReference type="Ensembl" id="ENSCCRT00010084693.1">
    <property type="protein sequence ID" value="ENSCCRP00010076393.1"/>
    <property type="gene ID" value="ENSCCRG00010033320.1"/>
</dbReference>
<feature type="disulfide bond" evidence="6">
    <location>
        <begin position="111"/>
        <end position="154"/>
    </location>
</feature>